<feature type="region of interest" description="Disordered" evidence="6">
    <location>
        <begin position="339"/>
        <end position="408"/>
    </location>
</feature>
<keyword evidence="10" id="KW-1185">Reference proteome</keyword>
<evidence type="ECO:0000313" key="10">
    <source>
        <dbReference type="Proteomes" id="UP000655287"/>
    </source>
</evidence>
<evidence type="ECO:0008006" key="11">
    <source>
        <dbReference type="Google" id="ProtNLM"/>
    </source>
</evidence>
<evidence type="ECO:0000256" key="3">
    <source>
        <dbReference type="ARBA" id="ARBA00023125"/>
    </source>
</evidence>
<dbReference type="SUPFAM" id="SSF46894">
    <property type="entry name" value="C-terminal effector domain of the bipartite response regulators"/>
    <property type="match status" value="1"/>
</dbReference>
<feature type="domain" description="HTH cro/C1-type" evidence="7">
    <location>
        <begin position="12"/>
        <end position="67"/>
    </location>
</feature>
<dbReference type="Pfam" id="PF13424">
    <property type="entry name" value="TPR_12"/>
    <property type="match status" value="2"/>
</dbReference>
<dbReference type="SMART" id="SM00530">
    <property type="entry name" value="HTH_XRE"/>
    <property type="match status" value="1"/>
</dbReference>
<feature type="compositionally biased region" description="Low complexity" evidence="6">
    <location>
        <begin position="370"/>
        <end position="390"/>
    </location>
</feature>
<name>A0A919R4B5_9ACTN</name>
<reference evidence="9" key="1">
    <citation type="submission" date="2021-01" db="EMBL/GenBank/DDBJ databases">
        <title>Whole genome shotgun sequence of Sphaerisporangium rufum NBRC 109079.</title>
        <authorList>
            <person name="Komaki H."/>
            <person name="Tamura T."/>
        </authorList>
    </citation>
    <scope>NUCLEOTIDE SEQUENCE</scope>
    <source>
        <strain evidence="9">NBRC 109079</strain>
    </source>
</reference>
<gene>
    <name evidence="9" type="ORF">Sru01_40350</name>
</gene>
<dbReference type="InterPro" id="IPR011990">
    <property type="entry name" value="TPR-like_helical_dom_sf"/>
</dbReference>
<dbReference type="SMART" id="SM00028">
    <property type="entry name" value="TPR"/>
    <property type="match status" value="8"/>
</dbReference>
<dbReference type="CDD" id="cd15831">
    <property type="entry name" value="BTAD"/>
    <property type="match status" value="1"/>
</dbReference>
<dbReference type="InterPro" id="IPR019734">
    <property type="entry name" value="TPR_rpt"/>
</dbReference>
<proteinExistence type="inferred from homology"/>
<dbReference type="Pfam" id="PF13560">
    <property type="entry name" value="HTH_31"/>
    <property type="match status" value="1"/>
</dbReference>
<dbReference type="Pfam" id="PF03704">
    <property type="entry name" value="BTAD"/>
    <property type="match status" value="1"/>
</dbReference>
<dbReference type="Pfam" id="PF00486">
    <property type="entry name" value="Trans_reg_C"/>
    <property type="match status" value="1"/>
</dbReference>
<dbReference type="SMART" id="SM01043">
    <property type="entry name" value="BTAD"/>
    <property type="match status" value="1"/>
</dbReference>
<dbReference type="Gene3D" id="1.10.260.40">
    <property type="entry name" value="lambda repressor-like DNA-binding domains"/>
    <property type="match status" value="1"/>
</dbReference>
<dbReference type="Gene3D" id="1.10.10.10">
    <property type="entry name" value="Winged helix-like DNA-binding domain superfamily/Winged helix DNA-binding domain"/>
    <property type="match status" value="1"/>
</dbReference>
<accession>A0A919R4B5</accession>
<dbReference type="InterPro" id="IPR016032">
    <property type="entry name" value="Sig_transdc_resp-reg_C-effctor"/>
</dbReference>
<feature type="compositionally biased region" description="Gly residues" evidence="6">
    <location>
        <begin position="1238"/>
        <end position="1247"/>
    </location>
</feature>
<evidence type="ECO:0000256" key="2">
    <source>
        <dbReference type="ARBA" id="ARBA00023015"/>
    </source>
</evidence>
<evidence type="ECO:0000259" key="7">
    <source>
        <dbReference type="PROSITE" id="PS50943"/>
    </source>
</evidence>
<dbReference type="InterPro" id="IPR051677">
    <property type="entry name" value="AfsR-DnrI-RedD_regulator"/>
</dbReference>
<dbReference type="PROSITE" id="PS50943">
    <property type="entry name" value="HTH_CROC1"/>
    <property type="match status" value="1"/>
</dbReference>
<dbReference type="InterPro" id="IPR002182">
    <property type="entry name" value="NB-ARC"/>
</dbReference>
<evidence type="ECO:0000256" key="1">
    <source>
        <dbReference type="ARBA" id="ARBA00005820"/>
    </source>
</evidence>
<dbReference type="AlphaFoldDB" id="A0A919R4B5"/>
<evidence type="ECO:0000313" key="9">
    <source>
        <dbReference type="EMBL" id="GII79053.1"/>
    </source>
</evidence>
<dbReference type="InterPro" id="IPR027417">
    <property type="entry name" value="P-loop_NTPase"/>
</dbReference>
<dbReference type="InterPro" id="IPR010982">
    <property type="entry name" value="Lambda_DNA-bd_dom_sf"/>
</dbReference>
<evidence type="ECO:0000259" key="8">
    <source>
        <dbReference type="PROSITE" id="PS51755"/>
    </source>
</evidence>
<feature type="region of interest" description="Disordered" evidence="6">
    <location>
        <begin position="1233"/>
        <end position="1253"/>
    </location>
</feature>
<sequence length="1273" mass="135478">MRPVETLLGESIRHLRVTAGLTQQELARSAGVSERSLRDIEAGRVGRPRPSSLRRLGAALRLSDEEVETLLSRVRATGRTAHGDRMHISVLGPLNVRRGEAPVGIGAAKQRELLGLLAMQPSQVITRDEIIAVLWDDRPPRTHLNLIQGYVASLRRSLGTAARGPSASVVTSAGGAYRLEVEPGQLDLLGFGDLCLQAKGALVAGHLSSAEELFGEALGCWRGSVLAGSGSALRNHPAAVALDRRRMEIALRFADLALAGGRFQQAVARLHDLLRDEPLHEGLHARLVQAMAGGGEQAAALRLFGDIRSRLAEELGVQPGHELAAAHLRVLRGHPAFPAAPDALTPAPDPPDAGPAAGAPGPAAPPWHAPAPSQSPAGGPPAVGALRAPSAPRPSPADDGRRAPAVRPAVPAQLPFVARGFVGRRDELVRLDAALGGGGHPTIVTLSGTAGVGKTTLAVHWAHRVRDRFPDGQLYLNLRGYSAGRAMEPADAIACFLDALDVPSSRLPPTLEAQVGLFRSLVADRRMLVVLDNAKDAEQVRPLLPGSPGCLVLVTSRDRLPGLVAVEGARPLGLDRLSAAEGRELLAGRLGSDRVAAEPEAVGEIIGRCARLPLALAIVCARAAANAHFPLATLAAELGGALTFLDAFHGGDPTIQPRTVFSWSYRTLSPEAARLFRLMALHPGVDIGLAAAARLADIPEERGRRLLGELVQAHLVDEQRPERYTWHDLLQAYAAERTHEEDAAAERVAAVHRLYEHYRGMTQAAAGLLYPQMVRLPDEVYPSGRSPARFDGPRGAMSWLDAEHLNLYAAVVRAAEDGPRRAGWLIADALRGYLAKRRHSTQWLTVMKGALSAACADADLMGQAAAHLGIAHAYHTTNRQKEATDHLDHLLETSRRAGWMAGEAVAHGNMGTIHGESGRLTASYDCFRQALHIWRHNGSEIYEATVLNNLATLDRYCGRFDAAVGHLERAIAIWRSAGMPAGSPAALNSLGQVYRDLGEFALSAACLRESADLTLETRDLNVHAAALATLSGVHHDLGRMTEALRTADLALRLTGVHSLDRSRCLTYNSYAAACHAVGRYDGALHHYRRSLDLARESGTRHHEAEALIGLSALHMDRGDLEQAHDVTAGALAIAERVRYPVAEGQAFAALAEIHLRRGDPGAAIEHARRAVDVHGRIRHRLGEARALVRLGNAFGHGPDRAPQAAVDHWRQALAIFTDLGTPEADQVRSLIDRAGRPSGAGGGGDDGVVGDRGVVAGEHGLGGGFHDGGVHVG</sequence>
<dbReference type="RefSeq" id="WP_203988776.1">
    <property type="nucleotide sequence ID" value="NZ_BOOU01000054.1"/>
</dbReference>
<dbReference type="EMBL" id="BOOU01000054">
    <property type="protein sequence ID" value="GII79053.1"/>
    <property type="molecule type" value="Genomic_DNA"/>
</dbReference>
<protein>
    <recommendedName>
        <fullName evidence="11">DNA-binding transcriptional activator of the SARP family</fullName>
    </recommendedName>
</protein>
<comment type="caution">
    <text evidence="9">The sequence shown here is derived from an EMBL/GenBank/DDBJ whole genome shotgun (WGS) entry which is preliminary data.</text>
</comment>
<dbReference type="PROSITE" id="PS51755">
    <property type="entry name" value="OMPR_PHOB"/>
    <property type="match status" value="1"/>
</dbReference>
<dbReference type="SMART" id="SM00862">
    <property type="entry name" value="Trans_reg_C"/>
    <property type="match status" value="1"/>
</dbReference>
<dbReference type="InterPro" id="IPR001387">
    <property type="entry name" value="Cro/C1-type_HTH"/>
</dbReference>
<dbReference type="GO" id="GO:0000160">
    <property type="term" value="P:phosphorelay signal transduction system"/>
    <property type="evidence" value="ECO:0007669"/>
    <property type="project" value="InterPro"/>
</dbReference>
<dbReference type="Gene3D" id="3.40.50.300">
    <property type="entry name" value="P-loop containing nucleotide triphosphate hydrolases"/>
    <property type="match status" value="1"/>
</dbReference>
<dbReference type="InterPro" id="IPR001867">
    <property type="entry name" value="OmpR/PhoB-type_DNA-bd"/>
</dbReference>
<dbReference type="Pfam" id="PF00931">
    <property type="entry name" value="NB-ARC"/>
    <property type="match status" value="1"/>
</dbReference>
<dbReference type="Proteomes" id="UP000655287">
    <property type="component" value="Unassembled WGS sequence"/>
</dbReference>
<dbReference type="SUPFAM" id="SSF52540">
    <property type="entry name" value="P-loop containing nucleoside triphosphate hydrolases"/>
    <property type="match status" value="1"/>
</dbReference>
<comment type="similarity">
    <text evidence="1">Belongs to the AfsR/DnrI/RedD regulatory family.</text>
</comment>
<evidence type="ECO:0000256" key="5">
    <source>
        <dbReference type="PROSITE-ProRule" id="PRU01091"/>
    </source>
</evidence>
<dbReference type="SUPFAM" id="SSF47413">
    <property type="entry name" value="lambda repressor-like DNA-binding domains"/>
    <property type="match status" value="1"/>
</dbReference>
<dbReference type="CDD" id="cd00093">
    <property type="entry name" value="HTH_XRE"/>
    <property type="match status" value="1"/>
</dbReference>
<dbReference type="PANTHER" id="PTHR35807:SF1">
    <property type="entry name" value="TRANSCRIPTIONAL REGULATOR REDD"/>
    <property type="match status" value="1"/>
</dbReference>
<dbReference type="GO" id="GO:0003677">
    <property type="term" value="F:DNA binding"/>
    <property type="evidence" value="ECO:0007669"/>
    <property type="project" value="UniProtKB-UniRule"/>
</dbReference>
<dbReference type="GO" id="GO:0043531">
    <property type="term" value="F:ADP binding"/>
    <property type="evidence" value="ECO:0007669"/>
    <property type="project" value="InterPro"/>
</dbReference>
<dbReference type="PRINTS" id="PR00364">
    <property type="entry name" value="DISEASERSIST"/>
</dbReference>
<evidence type="ECO:0000256" key="4">
    <source>
        <dbReference type="ARBA" id="ARBA00023163"/>
    </source>
</evidence>
<feature type="domain" description="OmpR/PhoB-type" evidence="8">
    <location>
        <begin position="77"/>
        <end position="181"/>
    </location>
</feature>
<keyword evidence="4" id="KW-0804">Transcription</keyword>
<evidence type="ECO:0000256" key="6">
    <source>
        <dbReference type="SAM" id="MobiDB-lite"/>
    </source>
</evidence>
<feature type="DNA-binding region" description="OmpR/PhoB-type" evidence="5">
    <location>
        <begin position="77"/>
        <end position="181"/>
    </location>
</feature>
<dbReference type="GO" id="GO:0006355">
    <property type="term" value="P:regulation of DNA-templated transcription"/>
    <property type="evidence" value="ECO:0007669"/>
    <property type="project" value="InterPro"/>
</dbReference>
<dbReference type="Gene3D" id="1.25.40.10">
    <property type="entry name" value="Tetratricopeptide repeat domain"/>
    <property type="match status" value="3"/>
</dbReference>
<dbReference type="InterPro" id="IPR036388">
    <property type="entry name" value="WH-like_DNA-bd_sf"/>
</dbReference>
<organism evidence="9 10">
    <name type="scientific">Sphaerisporangium rufum</name>
    <dbReference type="NCBI Taxonomy" id="1381558"/>
    <lineage>
        <taxon>Bacteria</taxon>
        <taxon>Bacillati</taxon>
        <taxon>Actinomycetota</taxon>
        <taxon>Actinomycetes</taxon>
        <taxon>Streptosporangiales</taxon>
        <taxon>Streptosporangiaceae</taxon>
        <taxon>Sphaerisporangium</taxon>
    </lineage>
</organism>
<keyword evidence="3 5" id="KW-0238">DNA-binding</keyword>
<keyword evidence="2" id="KW-0805">Transcription regulation</keyword>
<dbReference type="SUPFAM" id="SSF48452">
    <property type="entry name" value="TPR-like"/>
    <property type="match status" value="3"/>
</dbReference>
<dbReference type="InterPro" id="IPR005158">
    <property type="entry name" value="BTAD"/>
</dbReference>
<dbReference type="PANTHER" id="PTHR35807">
    <property type="entry name" value="TRANSCRIPTIONAL REGULATOR REDD-RELATED"/>
    <property type="match status" value="1"/>
</dbReference>